<organism evidence="6 7">
    <name type="scientific">Macrostomum lignano</name>
    <dbReference type="NCBI Taxonomy" id="282301"/>
    <lineage>
        <taxon>Eukaryota</taxon>
        <taxon>Metazoa</taxon>
        <taxon>Spiralia</taxon>
        <taxon>Lophotrochozoa</taxon>
        <taxon>Platyhelminthes</taxon>
        <taxon>Rhabditophora</taxon>
        <taxon>Macrostomorpha</taxon>
        <taxon>Macrostomida</taxon>
        <taxon>Macrostomidae</taxon>
        <taxon>Macrostomum</taxon>
    </lineage>
</organism>
<comment type="subcellular location">
    <subcellularLocation>
        <location evidence="1">Membrane</location>
        <topology evidence="1">Multi-pass membrane protein</topology>
    </subcellularLocation>
</comment>
<evidence type="ECO:0000256" key="5">
    <source>
        <dbReference type="ARBA" id="ARBA00023136"/>
    </source>
</evidence>
<reference evidence="7" key="1">
    <citation type="submission" date="2016-11" db="UniProtKB">
        <authorList>
            <consortium name="WormBaseParasite"/>
        </authorList>
    </citation>
    <scope>IDENTIFICATION</scope>
</reference>
<dbReference type="Pfam" id="PF02535">
    <property type="entry name" value="Zip"/>
    <property type="match status" value="1"/>
</dbReference>
<evidence type="ECO:0000313" key="7">
    <source>
        <dbReference type="WBParaSite" id="maker-uti_cns_0012089-snap-gene-0.4-mRNA-1"/>
    </source>
</evidence>
<dbReference type="AlphaFoldDB" id="A0A1I8IFT2"/>
<dbReference type="GO" id="GO:0005886">
    <property type="term" value="C:plasma membrane"/>
    <property type="evidence" value="ECO:0007669"/>
    <property type="project" value="TreeGrafter"/>
</dbReference>
<dbReference type="InterPro" id="IPR050799">
    <property type="entry name" value="ZIP_Transporter"/>
</dbReference>
<dbReference type="GO" id="GO:0071578">
    <property type="term" value="P:zinc ion import across plasma membrane"/>
    <property type="evidence" value="ECO:0007669"/>
    <property type="project" value="TreeGrafter"/>
</dbReference>
<comment type="similarity">
    <text evidence="2">Belongs to the ZIP transporter (TC 2.A.5) family.</text>
</comment>
<name>A0A1I8IFT2_9PLAT</name>
<evidence type="ECO:0000313" key="6">
    <source>
        <dbReference type="Proteomes" id="UP000095280"/>
    </source>
</evidence>
<dbReference type="GO" id="GO:0140410">
    <property type="term" value="F:monoatomic cation:bicarbonate symporter activity"/>
    <property type="evidence" value="ECO:0007669"/>
    <property type="project" value="TreeGrafter"/>
</dbReference>
<evidence type="ECO:0000256" key="2">
    <source>
        <dbReference type="ARBA" id="ARBA00006939"/>
    </source>
</evidence>
<evidence type="ECO:0000256" key="3">
    <source>
        <dbReference type="ARBA" id="ARBA00022692"/>
    </source>
</evidence>
<evidence type="ECO:0000256" key="4">
    <source>
        <dbReference type="ARBA" id="ARBA00022989"/>
    </source>
</evidence>
<dbReference type="PANTHER" id="PTHR12191">
    <property type="entry name" value="SOLUTE CARRIER FAMILY 39"/>
    <property type="match status" value="1"/>
</dbReference>
<accession>A0A1I8IFT2</accession>
<dbReference type="WBParaSite" id="maker-uti_cns_0012089-snap-gene-0.4-mRNA-1">
    <property type="protein sequence ID" value="maker-uti_cns_0012089-snap-gene-0.4-mRNA-1"/>
    <property type="gene ID" value="maker-uti_cns_0012089-snap-gene-0.4"/>
</dbReference>
<keyword evidence="6" id="KW-1185">Reference proteome</keyword>
<proteinExistence type="inferred from homology"/>
<dbReference type="PANTHER" id="PTHR12191:SF37">
    <property type="entry name" value="ZINC TRANSPORTER FOI"/>
    <property type="match status" value="1"/>
</dbReference>
<protein>
    <submittedName>
        <fullName evidence="7">Zinc transporter ZIP14</fullName>
    </submittedName>
</protein>
<keyword evidence="3" id="KW-0812">Transmembrane</keyword>
<dbReference type="InterPro" id="IPR003689">
    <property type="entry name" value="ZIP"/>
</dbReference>
<dbReference type="Proteomes" id="UP000095280">
    <property type="component" value="Unplaced"/>
</dbReference>
<keyword evidence="4" id="KW-1133">Transmembrane helix</keyword>
<dbReference type="OrthoDB" id="200954at2759"/>
<keyword evidence="5" id="KW-0472">Membrane</keyword>
<evidence type="ECO:0000256" key="1">
    <source>
        <dbReference type="ARBA" id="ARBA00004141"/>
    </source>
</evidence>
<dbReference type="GO" id="GO:0005385">
    <property type="term" value="F:zinc ion transmembrane transporter activity"/>
    <property type="evidence" value="ECO:0007669"/>
    <property type="project" value="TreeGrafter"/>
</dbReference>
<sequence>MSALNRWSICTLVVLLLASVAATSTESADTDENESSYFNDTVLLESVMALYGSTVRDRLYMNRAQVRDLINFGKNSTRNVFMRLMQRRLRLTPWGNELKCETVDTLLNDTTLTDRGNGINGTKELSYLLPRLLFAMQNPNCYVQKSTNGSNSDYTTWLYTLLAVLVMKICALAGILTFPCMSATVYTMALSFLVPLAISSLMGSTLFIFMPEILNLPNIPHYDENFGDPIMKMLTVGGGIYLFYLIEKLLRLLMEHKEKKFYNSSVLNRSYSLNAAQDSVTVKPSRKISTTMAGDISSFPRQVIETMRDSRIELSMTDSATSVKPEDATQQQIAPIAWIAIMGDCIRNFIDGIAIGAAFSISPLVGVSLTLAFIFEEIPTELGDVAILLSAGMTICRATMYHFFAAIFAFVGGALGILLGDLGQSQIWIFSVSAGAFLYIALVDLMPEMNHALESDKAKGIGRLKIFLLQNFGLILGFAVTSLLGIYKEALHFEFGDDAGH</sequence>
<dbReference type="GO" id="GO:0030003">
    <property type="term" value="P:intracellular monoatomic cation homeostasis"/>
    <property type="evidence" value="ECO:0007669"/>
    <property type="project" value="TreeGrafter"/>
</dbReference>